<dbReference type="RefSeq" id="WP_133390826.1">
    <property type="nucleotide sequence ID" value="NZ_SMUW01000034.1"/>
</dbReference>
<dbReference type="EC" id="1.15.1.1" evidence="2 6"/>
<evidence type="ECO:0000256" key="3">
    <source>
        <dbReference type="ARBA" id="ARBA00022723"/>
    </source>
</evidence>
<feature type="domain" description="Manganese/iron superoxide dismutase N-terminal" evidence="7">
    <location>
        <begin position="55"/>
        <end position="133"/>
    </location>
</feature>
<dbReference type="PANTHER" id="PTHR43595:SF2">
    <property type="entry name" value="SMALL RIBOSOMAL SUBUNIT PROTEIN MS42"/>
    <property type="match status" value="1"/>
</dbReference>
<evidence type="ECO:0000313" key="10">
    <source>
        <dbReference type="Proteomes" id="UP000295438"/>
    </source>
</evidence>
<dbReference type="Pfam" id="PF00081">
    <property type="entry name" value="Sod_Fe_N"/>
    <property type="match status" value="1"/>
</dbReference>
<dbReference type="GO" id="GO:0004784">
    <property type="term" value="F:superoxide dismutase activity"/>
    <property type="evidence" value="ECO:0007669"/>
    <property type="project" value="UniProtKB-EC"/>
</dbReference>
<dbReference type="InterPro" id="IPR019833">
    <property type="entry name" value="Mn/Fe_SOD_BS"/>
</dbReference>
<evidence type="ECO:0000256" key="4">
    <source>
        <dbReference type="ARBA" id="ARBA00023002"/>
    </source>
</evidence>
<dbReference type="SUPFAM" id="SSF54719">
    <property type="entry name" value="Fe,Mn superoxide dismutase (SOD), C-terminal domain"/>
    <property type="match status" value="1"/>
</dbReference>
<feature type="binding site" evidence="5">
    <location>
        <position position="126"/>
    </location>
    <ligand>
        <name>Mn(2+)</name>
        <dbReference type="ChEBI" id="CHEBI:29035"/>
    </ligand>
</feature>
<evidence type="ECO:0000259" key="7">
    <source>
        <dbReference type="Pfam" id="PF00081"/>
    </source>
</evidence>
<dbReference type="PROSITE" id="PS51318">
    <property type="entry name" value="TAT"/>
    <property type="match status" value="1"/>
</dbReference>
<comment type="function">
    <text evidence="6">Destroys radicals which are normally produced within the cells and which are toxic to biological systems.</text>
</comment>
<accession>A0A4R5UXQ6</accession>
<sequence length="252" mass="27647">MDKMNFNLSRRAFLANTSKTGLALSLGGTAILSACSGDVKGDAQSVLATSMTQTPLAFDFSALEPHIDAMTMEIHFTKHAAGYAKNLNDAMGEEQVDSSRSLEDILGNISKFSTKMRNNGGGHYNHELFWKVMTPDAAERPDGDLAEAINSSFGSFEEFASQFETAAKTRFGSGWAWLVVGADKKLAIGSTPNQDNPLMDISDFKGTPLLGLDVWEHAYYLNYQNRRADYVSAFWNIVNWKTVAERFAAASM</sequence>
<feature type="binding site" evidence="5">
    <location>
        <position position="217"/>
    </location>
    <ligand>
        <name>Mn(2+)</name>
        <dbReference type="ChEBI" id="CHEBI:29035"/>
    </ligand>
</feature>
<dbReference type="Gene3D" id="3.55.40.20">
    <property type="entry name" value="Iron/manganese superoxide dismutase, C-terminal domain"/>
    <property type="match status" value="1"/>
</dbReference>
<comment type="similarity">
    <text evidence="1 6">Belongs to the iron/manganese superoxide dismutase family.</text>
</comment>
<comment type="catalytic activity">
    <reaction evidence="6">
        <text>2 superoxide + 2 H(+) = H2O2 + O2</text>
        <dbReference type="Rhea" id="RHEA:20696"/>
        <dbReference type="ChEBI" id="CHEBI:15378"/>
        <dbReference type="ChEBI" id="CHEBI:15379"/>
        <dbReference type="ChEBI" id="CHEBI:16240"/>
        <dbReference type="ChEBI" id="CHEBI:18421"/>
        <dbReference type="EC" id="1.15.1.1"/>
    </reaction>
</comment>
<dbReference type="InterPro" id="IPR036314">
    <property type="entry name" value="SOD_C_sf"/>
</dbReference>
<dbReference type="InterPro" id="IPR006311">
    <property type="entry name" value="TAT_signal"/>
</dbReference>
<evidence type="ECO:0000256" key="5">
    <source>
        <dbReference type="PIRSR" id="PIRSR000349-1"/>
    </source>
</evidence>
<organism evidence="9 10">
    <name type="scientific">Algoriphagus formosus</name>
    <dbReference type="NCBI Taxonomy" id="2007308"/>
    <lineage>
        <taxon>Bacteria</taxon>
        <taxon>Pseudomonadati</taxon>
        <taxon>Bacteroidota</taxon>
        <taxon>Cytophagia</taxon>
        <taxon>Cytophagales</taxon>
        <taxon>Cyclobacteriaceae</taxon>
        <taxon>Algoriphagus</taxon>
    </lineage>
</organism>
<dbReference type="InterPro" id="IPR001189">
    <property type="entry name" value="Mn/Fe_SOD"/>
</dbReference>
<dbReference type="PANTHER" id="PTHR43595">
    <property type="entry name" value="37S RIBOSOMAL PROTEIN S26, MITOCHONDRIAL"/>
    <property type="match status" value="1"/>
</dbReference>
<keyword evidence="3 5" id="KW-0479">Metal-binding</keyword>
<proteinExistence type="inferred from homology"/>
<dbReference type="GO" id="GO:0005737">
    <property type="term" value="C:cytoplasm"/>
    <property type="evidence" value="ECO:0007669"/>
    <property type="project" value="TreeGrafter"/>
</dbReference>
<name>A0A4R5UXQ6_9BACT</name>
<dbReference type="FunFam" id="3.55.40.20:FF:000001">
    <property type="entry name" value="Superoxide dismutase"/>
    <property type="match status" value="1"/>
</dbReference>
<protein>
    <recommendedName>
        <fullName evidence="2 6">Superoxide dismutase</fullName>
        <ecNumber evidence="2 6">1.15.1.1</ecNumber>
    </recommendedName>
</protein>
<keyword evidence="10" id="KW-1185">Reference proteome</keyword>
<evidence type="ECO:0000313" key="9">
    <source>
        <dbReference type="EMBL" id="TDK44099.1"/>
    </source>
</evidence>
<dbReference type="SUPFAM" id="SSF46609">
    <property type="entry name" value="Fe,Mn superoxide dismutase (SOD), N-terminal domain"/>
    <property type="match status" value="1"/>
</dbReference>
<feature type="binding site" evidence="5">
    <location>
        <position position="213"/>
    </location>
    <ligand>
        <name>Mn(2+)</name>
        <dbReference type="ChEBI" id="CHEBI:29035"/>
    </ligand>
</feature>
<keyword evidence="4 6" id="KW-0560">Oxidoreductase</keyword>
<evidence type="ECO:0000256" key="1">
    <source>
        <dbReference type="ARBA" id="ARBA00008714"/>
    </source>
</evidence>
<dbReference type="PROSITE" id="PS51257">
    <property type="entry name" value="PROKAR_LIPOPROTEIN"/>
    <property type="match status" value="1"/>
</dbReference>
<dbReference type="Proteomes" id="UP000295438">
    <property type="component" value="Unassembled WGS sequence"/>
</dbReference>
<dbReference type="PRINTS" id="PR01703">
    <property type="entry name" value="MNSODISMTASE"/>
</dbReference>
<dbReference type="InterPro" id="IPR019831">
    <property type="entry name" value="Mn/Fe_SOD_N"/>
</dbReference>
<feature type="domain" description="Manganese/iron superoxide dismutase C-terminal" evidence="8">
    <location>
        <begin position="141"/>
        <end position="246"/>
    </location>
</feature>
<dbReference type="EMBL" id="SMUW01000034">
    <property type="protein sequence ID" value="TDK44099.1"/>
    <property type="molecule type" value="Genomic_DNA"/>
</dbReference>
<dbReference type="Gene3D" id="1.10.287.990">
    <property type="entry name" value="Fe,Mn superoxide dismutase (SOD) domain"/>
    <property type="match status" value="1"/>
</dbReference>
<dbReference type="AlphaFoldDB" id="A0A4R5UXQ6"/>
<feature type="binding site" evidence="5">
    <location>
        <position position="75"/>
    </location>
    <ligand>
        <name>Mn(2+)</name>
        <dbReference type="ChEBI" id="CHEBI:29035"/>
    </ligand>
</feature>
<dbReference type="InterPro" id="IPR019832">
    <property type="entry name" value="Mn/Fe_SOD_C"/>
</dbReference>
<evidence type="ECO:0000256" key="2">
    <source>
        <dbReference type="ARBA" id="ARBA00012682"/>
    </source>
</evidence>
<dbReference type="InterPro" id="IPR036324">
    <property type="entry name" value="Mn/Fe_SOD_N_sf"/>
</dbReference>
<dbReference type="GO" id="GO:0046872">
    <property type="term" value="F:metal ion binding"/>
    <property type="evidence" value="ECO:0007669"/>
    <property type="project" value="UniProtKB-KW"/>
</dbReference>
<dbReference type="Pfam" id="PF02777">
    <property type="entry name" value="Sod_Fe_C"/>
    <property type="match status" value="1"/>
</dbReference>
<evidence type="ECO:0000259" key="8">
    <source>
        <dbReference type="Pfam" id="PF02777"/>
    </source>
</evidence>
<dbReference type="PROSITE" id="PS00088">
    <property type="entry name" value="SOD_MN"/>
    <property type="match status" value="1"/>
</dbReference>
<reference evidence="9 10" key="1">
    <citation type="submission" date="2019-03" db="EMBL/GenBank/DDBJ databases">
        <title>Algoriphagus aquimaris sp. nov., isolated form marine sediment in Pohang, Korea.</title>
        <authorList>
            <person name="Kim J."/>
            <person name="Yoon S.-H."/>
            <person name="Lee S.-S."/>
        </authorList>
    </citation>
    <scope>NUCLEOTIDE SEQUENCE [LARGE SCALE GENOMIC DNA]</scope>
    <source>
        <strain evidence="9 10">F21</strain>
    </source>
</reference>
<dbReference type="PIRSF" id="PIRSF000349">
    <property type="entry name" value="SODismutase"/>
    <property type="match status" value="1"/>
</dbReference>
<evidence type="ECO:0000256" key="6">
    <source>
        <dbReference type="RuleBase" id="RU000414"/>
    </source>
</evidence>
<comment type="caution">
    <text evidence="9">The sequence shown here is derived from an EMBL/GenBank/DDBJ whole genome shotgun (WGS) entry which is preliminary data.</text>
</comment>
<gene>
    <name evidence="9" type="ORF">E1898_10485</name>
</gene>